<reference evidence="1 2" key="1">
    <citation type="submission" date="2016-06" db="EMBL/GenBank/DDBJ databases">
        <title>Evolution of pathogenesis and genome organization in the Tremellales.</title>
        <authorList>
            <person name="Cuomo C."/>
            <person name="Litvintseva A."/>
            <person name="Heitman J."/>
            <person name="Chen Y."/>
            <person name="Sun S."/>
            <person name="Springer D."/>
            <person name="Dromer F."/>
            <person name="Young S."/>
            <person name="Zeng Q."/>
            <person name="Chapman S."/>
            <person name="Gujja S."/>
            <person name="Saif S."/>
            <person name="Birren B."/>
        </authorList>
    </citation>
    <scope>NUCLEOTIDE SEQUENCE [LARGE SCALE GENOMIC DNA]</scope>
    <source>
        <strain evidence="1 2">CBS 6039</strain>
    </source>
</reference>
<comment type="caution">
    <text evidence="1">The sequence shown here is derived from an EMBL/GenBank/DDBJ whole genome shotgun (WGS) entry which is preliminary data.</text>
</comment>
<evidence type="ECO:0000313" key="1">
    <source>
        <dbReference type="EMBL" id="ODN82283.1"/>
    </source>
</evidence>
<dbReference type="AlphaFoldDB" id="A0A1E3I110"/>
<dbReference type="RefSeq" id="XP_018996602.1">
    <property type="nucleotide sequence ID" value="XM_019136199.1"/>
</dbReference>
<organism evidence="1 2">
    <name type="scientific">Cryptococcus amylolentus CBS 6039</name>
    <dbReference type="NCBI Taxonomy" id="1295533"/>
    <lineage>
        <taxon>Eukaryota</taxon>
        <taxon>Fungi</taxon>
        <taxon>Dikarya</taxon>
        <taxon>Basidiomycota</taxon>
        <taxon>Agaricomycotina</taxon>
        <taxon>Tremellomycetes</taxon>
        <taxon>Tremellales</taxon>
        <taxon>Cryptococcaceae</taxon>
        <taxon>Cryptococcus</taxon>
    </lineage>
</organism>
<proteinExistence type="predicted"/>
<keyword evidence="2" id="KW-1185">Reference proteome</keyword>
<protein>
    <submittedName>
        <fullName evidence="1">Uncharacterized protein</fullName>
    </submittedName>
</protein>
<dbReference type="Proteomes" id="UP000094065">
    <property type="component" value="Unassembled WGS sequence"/>
</dbReference>
<gene>
    <name evidence="1" type="ORF">L202_02564</name>
</gene>
<dbReference type="STRING" id="1295533.A0A1E3I110"/>
<dbReference type="EMBL" id="AWGJ01000003">
    <property type="protein sequence ID" value="ODN82283.1"/>
    <property type="molecule type" value="Genomic_DNA"/>
</dbReference>
<sequence length="129" mass="13838">MSGNLGVPIVVENVFMVPGLGFNLLSATPFDALGYRQTLKDGTRVIGPPSNPALLRAQLVANSWVLEVTRPPTPALPAVIAPTVSTGRRSAIAVWHRRLGDIAMGAIRRVVGKRDLFGILHHSSPRPVF</sequence>
<dbReference type="GeneID" id="30153873"/>
<evidence type="ECO:0000313" key="2">
    <source>
        <dbReference type="Proteomes" id="UP000094065"/>
    </source>
</evidence>
<name>A0A1E3I110_9TREE</name>
<accession>A0A1E3I110</accession>